<dbReference type="EMBL" id="JAHHHN010000001">
    <property type="protein sequence ID" value="MBW4560059.1"/>
    <property type="molecule type" value="Genomic_DNA"/>
</dbReference>
<reference evidence="1" key="1">
    <citation type="submission" date="2021-05" db="EMBL/GenBank/DDBJ databases">
        <authorList>
            <person name="Pietrasiak N."/>
            <person name="Ward R."/>
            <person name="Stajich J.E."/>
            <person name="Kurbessoian T."/>
        </authorList>
    </citation>
    <scope>NUCLEOTIDE SEQUENCE</scope>
    <source>
        <strain evidence="1">JT2-VF2</strain>
    </source>
</reference>
<comment type="caution">
    <text evidence="1">The sequence shown here is derived from an EMBL/GenBank/DDBJ whole genome shotgun (WGS) entry which is preliminary data.</text>
</comment>
<organism evidence="1 2">
    <name type="scientific">Mojavia pulchra JT2-VF2</name>
    <dbReference type="NCBI Taxonomy" id="287848"/>
    <lineage>
        <taxon>Bacteria</taxon>
        <taxon>Bacillati</taxon>
        <taxon>Cyanobacteriota</taxon>
        <taxon>Cyanophyceae</taxon>
        <taxon>Nostocales</taxon>
        <taxon>Nostocaceae</taxon>
    </lineage>
</organism>
<accession>A0A951UE57</accession>
<proteinExistence type="predicted"/>
<dbReference type="AlphaFoldDB" id="A0A951UE57"/>
<name>A0A951UE57_9NOST</name>
<protein>
    <recommendedName>
        <fullName evidence="3">DUF5615 domain-containing protein</fullName>
    </recommendedName>
</protein>
<gene>
    <name evidence="1" type="ORF">KME32_02690</name>
</gene>
<reference evidence="1" key="2">
    <citation type="journal article" date="2022" name="Microbiol. Resour. Announc.">
        <title>Metagenome Sequencing to Explore Phylogenomics of Terrestrial Cyanobacteria.</title>
        <authorList>
            <person name="Ward R.D."/>
            <person name="Stajich J.E."/>
            <person name="Johansen J.R."/>
            <person name="Huntemann M."/>
            <person name="Clum A."/>
            <person name="Foster B."/>
            <person name="Foster B."/>
            <person name="Roux S."/>
            <person name="Palaniappan K."/>
            <person name="Varghese N."/>
            <person name="Mukherjee S."/>
            <person name="Reddy T.B.K."/>
            <person name="Daum C."/>
            <person name="Copeland A."/>
            <person name="Chen I.A."/>
            <person name="Ivanova N.N."/>
            <person name="Kyrpides N.C."/>
            <person name="Shapiro N."/>
            <person name="Eloe-Fadrosh E.A."/>
            <person name="Pietrasiak N."/>
        </authorList>
    </citation>
    <scope>NUCLEOTIDE SEQUENCE</scope>
    <source>
        <strain evidence="1">JT2-VF2</strain>
    </source>
</reference>
<dbReference type="Proteomes" id="UP000715781">
    <property type="component" value="Unassembled WGS sequence"/>
</dbReference>
<evidence type="ECO:0000313" key="1">
    <source>
        <dbReference type="EMBL" id="MBW4560059.1"/>
    </source>
</evidence>
<evidence type="ECO:0008006" key="3">
    <source>
        <dbReference type="Google" id="ProtNLM"/>
    </source>
</evidence>
<sequence length="79" mass="8892">MTISLEVLDIAAKEGRILVSHDRRTMPFHFAEYITAQTSAGVLIISQDLPIQEAIDSLILIWAASDAEEWINRILFLPL</sequence>
<evidence type="ECO:0000313" key="2">
    <source>
        <dbReference type="Proteomes" id="UP000715781"/>
    </source>
</evidence>